<dbReference type="Gene3D" id="3.40.50.720">
    <property type="entry name" value="NAD(P)-binding Rossmann-like Domain"/>
    <property type="match status" value="1"/>
</dbReference>
<evidence type="ECO:0000256" key="10">
    <source>
        <dbReference type="ARBA" id="ARBA00068717"/>
    </source>
</evidence>
<dbReference type="PANTHER" id="PTHR24322">
    <property type="entry name" value="PKSB"/>
    <property type="match status" value="1"/>
</dbReference>
<dbReference type="AlphaFoldDB" id="A0AAD9Q9V9"/>
<keyword evidence="5 13" id="KW-1133">Transmembrane helix</keyword>
<keyword evidence="3 13" id="KW-0812">Transmembrane</keyword>
<dbReference type="PRINTS" id="PR00080">
    <property type="entry name" value="SDRFAMILY"/>
</dbReference>
<feature type="transmembrane region" description="Helical" evidence="13">
    <location>
        <begin position="193"/>
        <end position="211"/>
    </location>
</feature>
<proteinExistence type="inferred from homology"/>
<organism evidence="14 15">
    <name type="scientific">Acropora cervicornis</name>
    <name type="common">Staghorn coral</name>
    <dbReference type="NCBI Taxonomy" id="6130"/>
    <lineage>
        <taxon>Eukaryota</taxon>
        <taxon>Metazoa</taxon>
        <taxon>Cnidaria</taxon>
        <taxon>Anthozoa</taxon>
        <taxon>Hexacorallia</taxon>
        <taxon>Scleractinia</taxon>
        <taxon>Astrocoeniina</taxon>
        <taxon>Acroporidae</taxon>
        <taxon>Acropora</taxon>
    </lineage>
</organism>
<dbReference type="EMBL" id="JARQWQ010000050">
    <property type="protein sequence ID" value="KAK2557308.1"/>
    <property type="molecule type" value="Genomic_DNA"/>
</dbReference>
<feature type="transmembrane region" description="Helical" evidence="13">
    <location>
        <begin position="5"/>
        <end position="23"/>
    </location>
</feature>
<evidence type="ECO:0000256" key="1">
    <source>
        <dbReference type="ARBA" id="ARBA00004141"/>
    </source>
</evidence>
<dbReference type="GO" id="GO:0052650">
    <property type="term" value="F:all-trans-retinol dehydrogenase (NADP+) activity"/>
    <property type="evidence" value="ECO:0007669"/>
    <property type="project" value="UniProtKB-ARBA"/>
</dbReference>
<keyword evidence="8 13" id="KW-0472">Membrane</keyword>
<dbReference type="PANTHER" id="PTHR24322:SF736">
    <property type="entry name" value="RETINOL DEHYDROGENASE 10"/>
    <property type="match status" value="1"/>
</dbReference>
<dbReference type="Pfam" id="PF00106">
    <property type="entry name" value="adh_short"/>
    <property type="match status" value="1"/>
</dbReference>
<accession>A0AAD9Q9V9</accession>
<comment type="subcellular location">
    <subcellularLocation>
        <location evidence="1">Membrane</location>
        <topology evidence="1">Multi-pass membrane protein</topology>
    </subcellularLocation>
</comment>
<evidence type="ECO:0000256" key="11">
    <source>
        <dbReference type="ARBA" id="ARBA00082544"/>
    </source>
</evidence>
<evidence type="ECO:0000256" key="13">
    <source>
        <dbReference type="SAM" id="Phobius"/>
    </source>
</evidence>
<evidence type="ECO:0000256" key="7">
    <source>
        <dbReference type="ARBA" id="ARBA00023098"/>
    </source>
</evidence>
<protein>
    <recommendedName>
        <fullName evidence="10">Short-chain dehydrogenase/reductase 3</fullName>
    </recommendedName>
    <alternativeName>
        <fullName evidence="11">Retinal short-chain dehydrogenase/reductase 1</fullName>
    </alternativeName>
</protein>
<evidence type="ECO:0000256" key="8">
    <source>
        <dbReference type="ARBA" id="ARBA00023136"/>
    </source>
</evidence>
<evidence type="ECO:0000256" key="12">
    <source>
        <dbReference type="RuleBase" id="RU000363"/>
    </source>
</evidence>
<sequence length="320" mass="35067">MSLVFVLYALMAIQGIILLLHFMGKGFILSLALEVALVCLKTLYSIFLSGLKWILPPRRKNLRGELALITGAASGIGRLMSLRLAEKGCKLVIWDLNEDGLEAVGKEIRSIGGTVYCYKCNLCDKNEIRETAKKVKEEAGEISLLINNAGIVTGRKFMDCTDEAIVATFDVNSMSHFWTIREFLPEMRKRNHGHIVGIASIAGLVGLVGAVDYCASKFAVVGLMESLRRELLSSGVNGIQFTTVCPSVITTGMFEEYAAAKIVDAIEKNQVILAMPRGAYFAVALQHILPTNVTDLLLKFLGADDAMKTFIGRKDKNPEM</sequence>
<evidence type="ECO:0000256" key="5">
    <source>
        <dbReference type="ARBA" id="ARBA00022989"/>
    </source>
</evidence>
<evidence type="ECO:0000313" key="15">
    <source>
        <dbReference type="Proteomes" id="UP001249851"/>
    </source>
</evidence>
<keyword evidence="15" id="KW-1185">Reference proteome</keyword>
<comment type="similarity">
    <text evidence="2 12">Belongs to the short-chain dehydrogenases/reductases (SDR) family.</text>
</comment>
<feature type="transmembrane region" description="Helical" evidence="13">
    <location>
        <begin position="35"/>
        <end position="55"/>
    </location>
</feature>
<keyword evidence="4" id="KW-0521">NADP</keyword>
<dbReference type="GO" id="GO:0016020">
    <property type="term" value="C:membrane"/>
    <property type="evidence" value="ECO:0007669"/>
    <property type="project" value="UniProtKB-SubCell"/>
</dbReference>
<dbReference type="InterPro" id="IPR036291">
    <property type="entry name" value="NAD(P)-bd_dom_sf"/>
</dbReference>
<dbReference type="PRINTS" id="PR00081">
    <property type="entry name" value="GDHRDH"/>
</dbReference>
<evidence type="ECO:0000313" key="14">
    <source>
        <dbReference type="EMBL" id="KAK2557308.1"/>
    </source>
</evidence>
<dbReference type="Proteomes" id="UP001249851">
    <property type="component" value="Unassembled WGS sequence"/>
</dbReference>
<dbReference type="FunFam" id="3.40.50.720:FF:000131">
    <property type="entry name" value="Short-chain dehydrogenase/reductase 3"/>
    <property type="match status" value="1"/>
</dbReference>
<keyword evidence="6" id="KW-0560">Oxidoreductase</keyword>
<gene>
    <name evidence="14" type="ORF">P5673_020406</name>
</gene>
<evidence type="ECO:0000256" key="4">
    <source>
        <dbReference type="ARBA" id="ARBA00022857"/>
    </source>
</evidence>
<evidence type="ECO:0000256" key="2">
    <source>
        <dbReference type="ARBA" id="ARBA00006484"/>
    </source>
</evidence>
<dbReference type="SUPFAM" id="SSF51735">
    <property type="entry name" value="NAD(P)-binding Rossmann-fold domains"/>
    <property type="match status" value="1"/>
</dbReference>
<evidence type="ECO:0000256" key="9">
    <source>
        <dbReference type="ARBA" id="ARBA00059620"/>
    </source>
</evidence>
<evidence type="ECO:0000256" key="3">
    <source>
        <dbReference type="ARBA" id="ARBA00022692"/>
    </source>
</evidence>
<dbReference type="InterPro" id="IPR002347">
    <property type="entry name" value="SDR_fam"/>
</dbReference>
<reference evidence="14" key="1">
    <citation type="journal article" date="2023" name="G3 (Bethesda)">
        <title>Whole genome assembly and annotation of the endangered Caribbean coral Acropora cervicornis.</title>
        <authorList>
            <person name="Selwyn J.D."/>
            <person name="Vollmer S.V."/>
        </authorList>
    </citation>
    <scope>NUCLEOTIDE SEQUENCE</scope>
    <source>
        <strain evidence="14">K2</strain>
    </source>
</reference>
<dbReference type="PROSITE" id="PS00061">
    <property type="entry name" value="ADH_SHORT"/>
    <property type="match status" value="1"/>
</dbReference>
<name>A0AAD9Q9V9_ACRCE</name>
<comment type="function">
    <text evidence="9">Catalyzes the reduction of all-trans-retinal to all-trans-retinol in the presence of NADPH.</text>
</comment>
<comment type="caution">
    <text evidence="14">The sequence shown here is derived from an EMBL/GenBank/DDBJ whole genome shotgun (WGS) entry which is preliminary data.</text>
</comment>
<dbReference type="CDD" id="cd05339">
    <property type="entry name" value="17beta-HSDXI-like_SDR_c"/>
    <property type="match status" value="1"/>
</dbReference>
<evidence type="ECO:0000256" key="6">
    <source>
        <dbReference type="ARBA" id="ARBA00023002"/>
    </source>
</evidence>
<dbReference type="InterPro" id="IPR020904">
    <property type="entry name" value="Sc_DH/Rdtase_CS"/>
</dbReference>
<keyword evidence="7" id="KW-0443">Lipid metabolism</keyword>
<reference evidence="14" key="2">
    <citation type="journal article" date="2023" name="Science">
        <title>Genomic signatures of disease resistance in endangered staghorn corals.</title>
        <authorList>
            <person name="Vollmer S.V."/>
            <person name="Selwyn J.D."/>
            <person name="Despard B.A."/>
            <person name="Roesel C.L."/>
        </authorList>
    </citation>
    <scope>NUCLEOTIDE SEQUENCE</scope>
    <source>
        <strain evidence="14">K2</strain>
    </source>
</reference>